<evidence type="ECO:0000313" key="3">
    <source>
        <dbReference type="Proteomes" id="UP000031338"/>
    </source>
</evidence>
<dbReference type="PATRIC" id="fig|48936.3.peg.2694"/>
<keyword evidence="3" id="KW-1185">Reference proteome</keyword>
<comment type="caution">
    <text evidence="2">The sequence shown here is derived from an EMBL/GenBank/DDBJ whole genome shotgun (WGS) entry which is preliminary data.</text>
</comment>
<keyword evidence="1" id="KW-1133">Transmembrane helix</keyword>
<dbReference type="STRING" id="48936.NJ75_02685"/>
<dbReference type="AlphaFoldDB" id="A0A0B9A4Y9"/>
<feature type="transmembrane region" description="Helical" evidence="1">
    <location>
        <begin position="121"/>
        <end position="141"/>
    </location>
</feature>
<feature type="transmembrane region" description="Helical" evidence="1">
    <location>
        <begin position="15"/>
        <end position="35"/>
    </location>
</feature>
<proteinExistence type="predicted"/>
<accession>A0A0B9A4Y9</accession>
<feature type="transmembrane region" description="Helical" evidence="1">
    <location>
        <begin position="56"/>
        <end position="83"/>
    </location>
</feature>
<dbReference type="EMBL" id="JRVC01000012">
    <property type="protein sequence ID" value="KHS45666.1"/>
    <property type="molecule type" value="Genomic_DNA"/>
</dbReference>
<evidence type="ECO:0000313" key="2">
    <source>
        <dbReference type="EMBL" id="KHS45666.1"/>
    </source>
</evidence>
<name>A0A0B9A4Y9_9SPHN</name>
<organism evidence="2 3">
    <name type="scientific">Novosphingobium subterraneum</name>
    <dbReference type="NCBI Taxonomy" id="48936"/>
    <lineage>
        <taxon>Bacteria</taxon>
        <taxon>Pseudomonadati</taxon>
        <taxon>Pseudomonadota</taxon>
        <taxon>Alphaproteobacteria</taxon>
        <taxon>Sphingomonadales</taxon>
        <taxon>Sphingomonadaceae</taxon>
        <taxon>Novosphingobium</taxon>
    </lineage>
</organism>
<dbReference type="Proteomes" id="UP000031338">
    <property type="component" value="Unassembled WGS sequence"/>
</dbReference>
<reference evidence="2 3" key="1">
    <citation type="submission" date="2014-10" db="EMBL/GenBank/DDBJ databases">
        <title>Draft genome sequence of Novosphingobium subterraneum DSM 12447.</title>
        <authorList>
            <person name="Gan H.M."/>
            <person name="Gan H.Y."/>
            <person name="Savka M.A."/>
        </authorList>
    </citation>
    <scope>NUCLEOTIDE SEQUENCE [LARGE SCALE GENOMIC DNA]</scope>
    <source>
        <strain evidence="2 3">DSM 12447</strain>
    </source>
</reference>
<feature type="transmembrane region" description="Helical" evidence="1">
    <location>
        <begin position="89"/>
        <end position="109"/>
    </location>
</feature>
<protein>
    <submittedName>
        <fullName evidence="2">Uncharacterized protein</fullName>
    </submittedName>
</protein>
<keyword evidence="1" id="KW-0812">Transmembrane</keyword>
<keyword evidence="1" id="KW-0472">Membrane</keyword>
<dbReference type="RefSeq" id="WP_039335234.1">
    <property type="nucleotide sequence ID" value="NZ_JRVC01000012.1"/>
</dbReference>
<gene>
    <name evidence="2" type="ORF">NJ75_02685</name>
</gene>
<evidence type="ECO:0000256" key="1">
    <source>
        <dbReference type="SAM" id="Phobius"/>
    </source>
</evidence>
<sequence>MDNLQDNPVKTPGHLWAVGVISLLWNSFGCVDYAMSKLDPFGYMKSVGMTEAEIAYMLAMPAWLSAFWALGVWGSLAGSLLLLVRSRHAVTAFAVSLGGLAASQLAHLLDSTMPTSMNSGAMMAMNLLIWGSLVFFLWYAIRMKAAGVLH</sequence>